<evidence type="ECO:0000256" key="5">
    <source>
        <dbReference type="ARBA" id="ARBA00022617"/>
    </source>
</evidence>
<feature type="transmembrane region" description="Helical" evidence="13">
    <location>
        <begin position="75"/>
        <end position="97"/>
    </location>
</feature>
<feature type="transmembrane region" description="Helical" evidence="13">
    <location>
        <begin position="42"/>
        <end position="63"/>
    </location>
</feature>
<name>A0A2N8KMC1_9BURK</name>
<keyword evidence="17" id="KW-1185">Reference proteome</keyword>
<dbReference type="InterPro" id="IPR002429">
    <property type="entry name" value="CcO_II-like_C"/>
</dbReference>
<dbReference type="GO" id="GO:0005507">
    <property type="term" value="F:copper ion binding"/>
    <property type="evidence" value="ECO:0007669"/>
    <property type="project" value="InterPro"/>
</dbReference>
<evidence type="ECO:0000259" key="15">
    <source>
        <dbReference type="PROSITE" id="PS51007"/>
    </source>
</evidence>
<keyword evidence="13" id="KW-1133">Transmembrane helix</keyword>
<dbReference type="PROSITE" id="PS00078">
    <property type="entry name" value="COX2"/>
    <property type="match status" value="1"/>
</dbReference>
<keyword evidence="9" id="KW-0186">Copper</keyword>
<keyword evidence="13" id="KW-0812">Transmembrane</keyword>
<dbReference type="GO" id="GO:0042597">
    <property type="term" value="C:periplasmic space"/>
    <property type="evidence" value="ECO:0007669"/>
    <property type="project" value="UniProtKB-SubCell"/>
</dbReference>
<dbReference type="Pfam" id="PF00034">
    <property type="entry name" value="Cytochrom_C"/>
    <property type="match status" value="1"/>
</dbReference>
<evidence type="ECO:0000256" key="1">
    <source>
        <dbReference type="ARBA" id="ARBA00004370"/>
    </source>
</evidence>
<evidence type="ECO:0000256" key="8">
    <source>
        <dbReference type="ARBA" id="ARBA00023004"/>
    </source>
</evidence>
<accession>A0A2N8KMC1</accession>
<dbReference type="EMBL" id="POQS01000002">
    <property type="protein sequence ID" value="PND34602.1"/>
    <property type="molecule type" value="Genomic_DNA"/>
</dbReference>
<dbReference type="GO" id="GO:0016020">
    <property type="term" value="C:membrane"/>
    <property type="evidence" value="ECO:0007669"/>
    <property type="project" value="UniProtKB-SubCell"/>
</dbReference>
<keyword evidence="5 12" id="KW-0349">Heme</keyword>
<evidence type="ECO:0000313" key="17">
    <source>
        <dbReference type="Proteomes" id="UP000235994"/>
    </source>
</evidence>
<gene>
    <name evidence="16" type="ORF">C1I89_10515</name>
</gene>
<dbReference type="RefSeq" id="WP_102772663.1">
    <property type="nucleotide sequence ID" value="NZ_POQS01000002.1"/>
</dbReference>
<keyword evidence="7" id="KW-0249">Electron transport</keyword>
<evidence type="ECO:0000256" key="6">
    <source>
        <dbReference type="ARBA" id="ARBA00022723"/>
    </source>
</evidence>
<dbReference type="GO" id="GO:0042773">
    <property type="term" value="P:ATP synthesis coupled electron transport"/>
    <property type="evidence" value="ECO:0007669"/>
    <property type="project" value="TreeGrafter"/>
</dbReference>
<feature type="domain" description="Cytochrome oxidase subunit II copper A binding" evidence="14">
    <location>
        <begin position="108"/>
        <end position="224"/>
    </location>
</feature>
<dbReference type="InterPro" id="IPR001505">
    <property type="entry name" value="Copper_CuA"/>
</dbReference>
<evidence type="ECO:0000256" key="13">
    <source>
        <dbReference type="SAM" id="Phobius"/>
    </source>
</evidence>
<keyword evidence="10 13" id="KW-0472">Membrane</keyword>
<dbReference type="InterPro" id="IPR034236">
    <property type="entry name" value="CuRO_CcO_Caa3_II"/>
</dbReference>
<protein>
    <submittedName>
        <fullName evidence="16">Cytochrome c oxidase subunit II</fullName>
    </submittedName>
</protein>
<keyword evidence="8 12" id="KW-0408">Iron</keyword>
<comment type="similarity">
    <text evidence="3">Belongs to the cytochrome c oxidase subunit 2 family.</text>
</comment>
<evidence type="ECO:0000259" key="14">
    <source>
        <dbReference type="PROSITE" id="PS50857"/>
    </source>
</evidence>
<dbReference type="AlphaFoldDB" id="A0A2N8KMC1"/>
<evidence type="ECO:0000256" key="2">
    <source>
        <dbReference type="ARBA" id="ARBA00004418"/>
    </source>
</evidence>
<dbReference type="GO" id="GO:0004129">
    <property type="term" value="F:cytochrome-c oxidase activity"/>
    <property type="evidence" value="ECO:0007669"/>
    <property type="project" value="UniProtKB-EC"/>
</dbReference>
<sequence>MAPIIAFLLAVALPAASRAQTHSVLQPQGEDAARIAEIGWVLYLGAAAIFVLAALLLGLAMYGPARARRLLGRPALIVAAGVAFPTAALTALLVYALQAAAAMARGPEPALRIEVAGELWWWRVRYRDAGGGLLFETANEIRIPAGVPVEFLLRSDNVIHSFWAPSLAGKLDLVPGRVNRLRVLAPGPGVFRGFCAEYCGAQHANMRFEVQALEPARFEQWMQAQRRPAAAAAPALRLGERVFQRDCAQCHAVRGTAAAGTLGPDLTHVGSRPMLAAGALSNNVGALAGWIAGGQHIKPGNRMPAFDHLSGPELRAVAGYLDGLK</sequence>
<dbReference type="InterPro" id="IPR036909">
    <property type="entry name" value="Cyt_c-like_dom_sf"/>
</dbReference>
<dbReference type="Proteomes" id="UP000235994">
    <property type="component" value="Unassembled WGS sequence"/>
</dbReference>
<evidence type="ECO:0000313" key="16">
    <source>
        <dbReference type="EMBL" id="PND34602.1"/>
    </source>
</evidence>
<dbReference type="InterPro" id="IPR045187">
    <property type="entry name" value="CcO_II"/>
</dbReference>
<evidence type="ECO:0000256" key="9">
    <source>
        <dbReference type="ARBA" id="ARBA00023008"/>
    </source>
</evidence>
<evidence type="ECO:0000256" key="7">
    <source>
        <dbReference type="ARBA" id="ARBA00022982"/>
    </source>
</evidence>
<reference evidence="16 17" key="1">
    <citation type="submission" date="2018-01" db="EMBL/GenBank/DDBJ databases">
        <title>The draft genome of an aniline degradation strain ANB-1.</title>
        <authorList>
            <person name="Zhang L."/>
            <person name="Jiang J."/>
        </authorList>
    </citation>
    <scope>NUCLEOTIDE SEQUENCE [LARGE SCALE GENOMIC DNA]</scope>
    <source>
        <strain evidence="16 17">ANB-1</strain>
    </source>
</reference>
<dbReference type="SUPFAM" id="SSF46626">
    <property type="entry name" value="Cytochrome c"/>
    <property type="match status" value="1"/>
</dbReference>
<dbReference type="PANTHER" id="PTHR22888">
    <property type="entry name" value="CYTOCHROME C OXIDASE, SUBUNIT II"/>
    <property type="match status" value="1"/>
</dbReference>
<comment type="caution">
    <text evidence="16">The sequence shown here is derived from an EMBL/GenBank/DDBJ whole genome shotgun (WGS) entry which is preliminary data.</text>
</comment>
<evidence type="ECO:0000256" key="4">
    <source>
        <dbReference type="ARBA" id="ARBA00022448"/>
    </source>
</evidence>
<dbReference type="PROSITE" id="PS51007">
    <property type="entry name" value="CYTC"/>
    <property type="match status" value="1"/>
</dbReference>
<evidence type="ECO:0000256" key="3">
    <source>
        <dbReference type="ARBA" id="ARBA00007866"/>
    </source>
</evidence>
<comment type="catalytic activity">
    <reaction evidence="11">
        <text>4 Fe(II)-[cytochrome c] + O2 + 8 H(+)(in) = 4 Fe(III)-[cytochrome c] + 2 H2O + 4 H(+)(out)</text>
        <dbReference type="Rhea" id="RHEA:11436"/>
        <dbReference type="Rhea" id="RHEA-COMP:10350"/>
        <dbReference type="Rhea" id="RHEA-COMP:14399"/>
        <dbReference type="ChEBI" id="CHEBI:15377"/>
        <dbReference type="ChEBI" id="CHEBI:15378"/>
        <dbReference type="ChEBI" id="CHEBI:15379"/>
        <dbReference type="ChEBI" id="CHEBI:29033"/>
        <dbReference type="ChEBI" id="CHEBI:29034"/>
        <dbReference type="EC" id="7.1.1.9"/>
    </reaction>
</comment>
<keyword evidence="6 12" id="KW-0479">Metal-binding</keyword>
<dbReference type="CDD" id="cd04213">
    <property type="entry name" value="CuRO_CcO_Caa3_II"/>
    <property type="match status" value="1"/>
</dbReference>
<evidence type="ECO:0000256" key="11">
    <source>
        <dbReference type="ARBA" id="ARBA00047816"/>
    </source>
</evidence>
<dbReference type="InterPro" id="IPR008972">
    <property type="entry name" value="Cupredoxin"/>
</dbReference>
<feature type="domain" description="Cytochrome c" evidence="15">
    <location>
        <begin position="234"/>
        <end position="325"/>
    </location>
</feature>
<proteinExistence type="inferred from homology"/>
<dbReference type="PROSITE" id="PS50857">
    <property type="entry name" value="COX2_CUA"/>
    <property type="match status" value="1"/>
</dbReference>
<organism evidence="16 17">
    <name type="scientific">Achromobacter pulmonis</name>
    <dbReference type="NCBI Taxonomy" id="1389932"/>
    <lineage>
        <taxon>Bacteria</taxon>
        <taxon>Pseudomonadati</taxon>
        <taxon>Pseudomonadota</taxon>
        <taxon>Betaproteobacteria</taxon>
        <taxon>Burkholderiales</taxon>
        <taxon>Alcaligenaceae</taxon>
        <taxon>Achromobacter</taxon>
    </lineage>
</organism>
<evidence type="ECO:0000256" key="12">
    <source>
        <dbReference type="PROSITE-ProRule" id="PRU00433"/>
    </source>
</evidence>
<dbReference type="PANTHER" id="PTHR22888:SF9">
    <property type="entry name" value="CYTOCHROME C OXIDASE SUBUNIT 2"/>
    <property type="match status" value="1"/>
</dbReference>
<dbReference type="Gene3D" id="2.60.40.420">
    <property type="entry name" value="Cupredoxins - blue copper proteins"/>
    <property type="match status" value="1"/>
</dbReference>
<dbReference type="SUPFAM" id="SSF49503">
    <property type="entry name" value="Cupredoxins"/>
    <property type="match status" value="1"/>
</dbReference>
<comment type="subcellular location">
    <subcellularLocation>
        <location evidence="1">Membrane</location>
    </subcellularLocation>
    <subcellularLocation>
        <location evidence="2">Periplasm</location>
    </subcellularLocation>
</comment>
<keyword evidence="4" id="KW-0813">Transport</keyword>
<dbReference type="InterPro" id="IPR009056">
    <property type="entry name" value="Cyt_c-like_dom"/>
</dbReference>
<dbReference type="Pfam" id="PF00116">
    <property type="entry name" value="COX2"/>
    <property type="match status" value="1"/>
</dbReference>
<evidence type="ECO:0000256" key="10">
    <source>
        <dbReference type="ARBA" id="ARBA00023136"/>
    </source>
</evidence>
<dbReference type="GO" id="GO:0020037">
    <property type="term" value="F:heme binding"/>
    <property type="evidence" value="ECO:0007669"/>
    <property type="project" value="InterPro"/>
</dbReference>